<dbReference type="RefSeq" id="WP_280763274.1">
    <property type="nucleotide sequence ID" value="NZ_JARXVC010000017.1"/>
</dbReference>
<organism evidence="3 4">
    <name type="scientific">Prescottella agglutinans</name>
    <dbReference type="NCBI Taxonomy" id="1644129"/>
    <lineage>
        <taxon>Bacteria</taxon>
        <taxon>Bacillati</taxon>
        <taxon>Actinomycetota</taxon>
        <taxon>Actinomycetes</taxon>
        <taxon>Mycobacteriales</taxon>
        <taxon>Nocardiaceae</taxon>
        <taxon>Prescottella</taxon>
    </lineage>
</organism>
<keyword evidence="4" id="KW-1185">Reference proteome</keyword>
<evidence type="ECO:0000259" key="2">
    <source>
        <dbReference type="Pfam" id="PF14216"/>
    </source>
</evidence>
<protein>
    <recommendedName>
        <fullName evidence="2">DUF4326 domain-containing protein</fullName>
    </recommendedName>
</protein>
<dbReference type="EMBL" id="JARXVC010000017">
    <property type="protein sequence ID" value="MDH6284026.1"/>
    <property type="molecule type" value="Genomic_DNA"/>
</dbReference>
<accession>A0ABT6MI68</accession>
<dbReference type="Proteomes" id="UP001160334">
    <property type="component" value="Unassembled WGS sequence"/>
</dbReference>
<evidence type="ECO:0000256" key="1">
    <source>
        <dbReference type="SAM" id="MobiDB-lite"/>
    </source>
</evidence>
<reference evidence="3 4" key="1">
    <citation type="submission" date="2023-04" db="EMBL/GenBank/DDBJ databases">
        <title>Forest soil microbial communities from Buena Vista Peninsula, Colon Province, Panama.</title>
        <authorList>
            <person name="Bouskill N."/>
        </authorList>
    </citation>
    <scope>NUCLEOTIDE SEQUENCE [LARGE SCALE GENOMIC DNA]</scope>
    <source>
        <strain evidence="3 4">CFH S0262</strain>
    </source>
</reference>
<evidence type="ECO:0000313" key="4">
    <source>
        <dbReference type="Proteomes" id="UP001160334"/>
    </source>
</evidence>
<evidence type="ECO:0000313" key="3">
    <source>
        <dbReference type="EMBL" id="MDH6284026.1"/>
    </source>
</evidence>
<gene>
    <name evidence="3" type="ORF">M2280_005277</name>
</gene>
<name>A0ABT6MI68_9NOCA</name>
<comment type="caution">
    <text evidence="3">The sequence shown here is derived from an EMBL/GenBank/DDBJ whole genome shotgun (WGS) entry which is preliminary data.</text>
</comment>
<feature type="domain" description="DUF4326" evidence="2">
    <location>
        <begin position="79"/>
        <end position="186"/>
    </location>
</feature>
<sequence>MTRDTLIAKAEHTLRDRATRVPDAAGQQWSQLPEDARAVLISEAAAAAVDTILAELGIAAPAPTPEPLAGPRRLQREGTKGWRRPPGSIIVDRTTRWGNPFMVGLSVPGFRRRRRQLFVVRDAGHAVELYEEWLAGVITLPDVPRWTRPPADLQIRKQLAGADLICWCPLTDDGGQPTPCHADVLLSIANSIPSGNSL</sequence>
<feature type="region of interest" description="Disordered" evidence="1">
    <location>
        <begin position="64"/>
        <end position="87"/>
    </location>
</feature>
<dbReference type="InterPro" id="IPR025475">
    <property type="entry name" value="DUF4326"/>
</dbReference>
<proteinExistence type="predicted"/>
<dbReference type="Pfam" id="PF14216">
    <property type="entry name" value="DUF4326"/>
    <property type="match status" value="1"/>
</dbReference>